<dbReference type="OrthoDB" id="9797508at2"/>
<evidence type="ECO:0000313" key="2">
    <source>
        <dbReference type="EMBL" id="KRK97311.1"/>
    </source>
</evidence>
<dbReference type="InterPro" id="IPR003718">
    <property type="entry name" value="OsmC/Ohr_fam"/>
</dbReference>
<gene>
    <name evidence="2" type="ORF">FD04_GL001324</name>
</gene>
<dbReference type="NCBIfam" id="TIGR03561">
    <property type="entry name" value="organ_hyd_perox"/>
    <property type="match status" value="1"/>
</dbReference>
<dbReference type="InterPro" id="IPR015946">
    <property type="entry name" value="KH_dom-like_a/b"/>
</dbReference>
<dbReference type="InterPro" id="IPR036102">
    <property type="entry name" value="OsmC/Ohrsf"/>
</dbReference>
<comment type="similarity">
    <text evidence="1">Belongs to the OsmC/Ohr family.</text>
</comment>
<dbReference type="STRING" id="1423776.FD04_GL001324"/>
<reference evidence="2 3" key="1">
    <citation type="journal article" date="2015" name="Genome Announc.">
        <title>Expanding the biotechnology potential of lactobacilli through comparative genomics of 213 strains and associated genera.</title>
        <authorList>
            <person name="Sun Z."/>
            <person name="Harris H.M."/>
            <person name="McCann A."/>
            <person name="Guo C."/>
            <person name="Argimon S."/>
            <person name="Zhang W."/>
            <person name="Yang X."/>
            <person name="Jeffery I.B."/>
            <person name="Cooney J.C."/>
            <person name="Kagawa T.F."/>
            <person name="Liu W."/>
            <person name="Song Y."/>
            <person name="Salvetti E."/>
            <person name="Wrobel A."/>
            <person name="Rasinkangas P."/>
            <person name="Parkhill J."/>
            <person name="Rea M.C."/>
            <person name="O'Sullivan O."/>
            <person name="Ritari J."/>
            <person name="Douillard F.P."/>
            <person name="Paul Ross R."/>
            <person name="Yang R."/>
            <person name="Briner A.E."/>
            <person name="Felis G.E."/>
            <person name="de Vos W.M."/>
            <person name="Barrangou R."/>
            <person name="Klaenhammer T.R."/>
            <person name="Caufield P.W."/>
            <person name="Cui Y."/>
            <person name="Zhang H."/>
            <person name="O'Toole P.W."/>
        </authorList>
    </citation>
    <scope>NUCLEOTIDE SEQUENCE [LARGE SCALE GENOMIC DNA]</scope>
    <source>
        <strain evidence="2 3">DSM 19909</strain>
    </source>
</reference>
<dbReference type="Proteomes" id="UP000051160">
    <property type="component" value="Unassembled WGS sequence"/>
</dbReference>
<dbReference type="InterPro" id="IPR019953">
    <property type="entry name" value="OHR"/>
</dbReference>
<evidence type="ECO:0000313" key="3">
    <source>
        <dbReference type="Proteomes" id="UP000051160"/>
    </source>
</evidence>
<keyword evidence="3" id="KW-1185">Reference proteome</keyword>
<dbReference type="SUPFAM" id="SSF82784">
    <property type="entry name" value="OsmC-like"/>
    <property type="match status" value="1"/>
</dbReference>
<name>A0A0R1LNF8_9LACO</name>
<dbReference type="PATRIC" id="fig|1423776.4.peg.1341"/>
<dbReference type="Gene3D" id="3.30.300.20">
    <property type="match status" value="1"/>
</dbReference>
<dbReference type="GO" id="GO:0006979">
    <property type="term" value="P:response to oxidative stress"/>
    <property type="evidence" value="ECO:0007669"/>
    <property type="project" value="InterPro"/>
</dbReference>
<organism evidence="2 3">
    <name type="scientific">Secundilactobacillus odoratitofui DSM 19909 = JCM 15043</name>
    <dbReference type="NCBI Taxonomy" id="1423776"/>
    <lineage>
        <taxon>Bacteria</taxon>
        <taxon>Bacillati</taxon>
        <taxon>Bacillota</taxon>
        <taxon>Bacilli</taxon>
        <taxon>Lactobacillales</taxon>
        <taxon>Lactobacillaceae</taxon>
        <taxon>Secundilactobacillus</taxon>
    </lineage>
</organism>
<proteinExistence type="inferred from homology"/>
<dbReference type="Pfam" id="PF02566">
    <property type="entry name" value="OsmC"/>
    <property type="match status" value="1"/>
</dbReference>
<dbReference type="PANTHER" id="PTHR33797">
    <property type="entry name" value="ORGANIC HYDROPEROXIDE RESISTANCE PROTEIN-LIKE"/>
    <property type="match status" value="1"/>
</dbReference>
<sequence>MAKKLYTTTMTNTGGRSGEVWSNDKKWDFKIGTPGVDKDSTNPEQLFAAGYASCFNGALEIALQQAGVTAQPTVRAKVSLYQEGDGPDFHVGVELFGHIDGLDDAEAEKYMAQADQICPYSKATRGNIDVTLSVE</sequence>
<protein>
    <submittedName>
        <fullName evidence="2">Organic hydroperoxide resistance protein</fullName>
    </submittedName>
</protein>
<dbReference type="AlphaFoldDB" id="A0A0R1LNF8"/>
<accession>A0A0R1LNF8</accession>
<comment type="caution">
    <text evidence="2">The sequence shown here is derived from an EMBL/GenBank/DDBJ whole genome shotgun (WGS) entry which is preliminary data.</text>
</comment>
<evidence type="ECO:0000256" key="1">
    <source>
        <dbReference type="ARBA" id="ARBA00007378"/>
    </source>
</evidence>
<dbReference type="PANTHER" id="PTHR33797:SF2">
    <property type="entry name" value="ORGANIC HYDROPEROXIDE RESISTANCE PROTEIN-LIKE"/>
    <property type="match status" value="1"/>
</dbReference>
<dbReference type="RefSeq" id="WP_056948236.1">
    <property type="nucleotide sequence ID" value="NZ_AZEE01000029.1"/>
</dbReference>
<dbReference type="EMBL" id="AZEE01000029">
    <property type="protein sequence ID" value="KRK97311.1"/>
    <property type="molecule type" value="Genomic_DNA"/>
</dbReference>